<keyword evidence="1" id="KW-0175">Coiled coil</keyword>
<gene>
    <name evidence="3" type="ORF">MMEN_LOCUS17824</name>
</gene>
<keyword evidence="4" id="KW-1185">Reference proteome</keyword>
<reference evidence="3" key="1">
    <citation type="submission" date="2021-05" db="EMBL/GenBank/DDBJ databases">
        <authorList>
            <person name="Tigano A."/>
        </authorList>
    </citation>
    <scope>NUCLEOTIDE SEQUENCE</scope>
</reference>
<evidence type="ECO:0000256" key="1">
    <source>
        <dbReference type="SAM" id="Coils"/>
    </source>
</evidence>
<dbReference type="PANTHER" id="PTHR46606:SF1">
    <property type="entry name" value="SHOOTIN-1"/>
    <property type="match status" value="1"/>
</dbReference>
<protein>
    <submittedName>
        <fullName evidence="3">(Atlantic silverside) hypothetical protein</fullName>
    </submittedName>
</protein>
<feature type="compositionally biased region" description="Basic and acidic residues" evidence="2">
    <location>
        <begin position="351"/>
        <end position="361"/>
    </location>
</feature>
<comment type="caution">
    <text evidence="3">The sequence shown here is derived from an EMBL/GenBank/DDBJ whole genome shotgun (WGS) entry which is preliminary data.</text>
</comment>
<feature type="compositionally biased region" description="Polar residues" evidence="2">
    <location>
        <begin position="296"/>
        <end position="312"/>
    </location>
</feature>
<feature type="region of interest" description="Disordered" evidence="2">
    <location>
        <begin position="392"/>
        <end position="422"/>
    </location>
</feature>
<dbReference type="PANTHER" id="PTHR46606">
    <property type="entry name" value="SHOOTIN-1"/>
    <property type="match status" value="1"/>
</dbReference>
<feature type="region of interest" description="Disordered" evidence="2">
    <location>
        <begin position="282"/>
        <end position="380"/>
    </location>
</feature>
<evidence type="ECO:0000313" key="3">
    <source>
        <dbReference type="EMBL" id="CAG5993548.1"/>
    </source>
</evidence>
<dbReference type="EMBL" id="CAJRST010036666">
    <property type="protein sequence ID" value="CAG5993548.1"/>
    <property type="molecule type" value="Genomic_DNA"/>
</dbReference>
<dbReference type="OrthoDB" id="6111338at2759"/>
<dbReference type="Proteomes" id="UP000677803">
    <property type="component" value="Unassembled WGS sequence"/>
</dbReference>
<organism evidence="3 4">
    <name type="scientific">Menidia menidia</name>
    <name type="common">Atlantic silverside</name>
    <dbReference type="NCBI Taxonomy" id="238744"/>
    <lineage>
        <taxon>Eukaryota</taxon>
        <taxon>Metazoa</taxon>
        <taxon>Chordata</taxon>
        <taxon>Craniata</taxon>
        <taxon>Vertebrata</taxon>
        <taxon>Euteleostomi</taxon>
        <taxon>Actinopterygii</taxon>
        <taxon>Neopterygii</taxon>
        <taxon>Teleostei</taxon>
        <taxon>Neoteleostei</taxon>
        <taxon>Acanthomorphata</taxon>
        <taxon>Ovalentaria</taxon>
        <taxon>Atherinomorphae</taxon>
        <taxon>Atheriniformes</taxon>
        <taxon>Atherinopsidae</taxon>
        <taxon>Menidiinae</taxon>
        <taxon>Menidia</taxon>
    </lineage>
</organism>
<dbReference type="AlphaFoldDB" id="A0A8S4BLR2"/>
<dbReference type="GO" id="GO:0031252">
    <property type="term" value="C:cell leading edge"/>
    <property type="evidence" value="ECO:0007669"/>
    <property type="project" value="TreeGrafter"/>
</dbReference>
<accession>A0A8S4BLR2</accession>
<dbReference type="GO" id="GO:0005737">
    <property type="term" value="C:cytoplasm"/>
    <property type="evidence" value="ECO:0007669"/>
    <property type="project" value="TreeGrafter"/>
</dbReference>
<sequence>MVIEEVSVLQTQLDIEKSCRENAEALATKLNCENRKLKYLSLSSRASLDELLPSISDCAALEADGAVDDATVDGAADPSPDALTQRTSAFGKLRAAVGGLLEEKKSLACQLLERQRHLEELSAQAQADRAQLEQLRQTVEQQSKTLKRFNRVSMMATQEFEGMKEQLDLEQSLRVKAESYAHEMLVKQKEANRQSMLLLQSAEPSVQLLKALEDLAAASKTLEEERLQHQQEVQPHCYYEEEVQPHFYYEEEVQPPFTLRRRCSLTFTMRRRCSLTTGRLLNGLPMLRSPDEGGMSQVSSSDSLSGRPVSSDSGREPDGPPGLSAPPPPAGPRLSPDRRGSGPGPAVARRKSSDAGRERRSSSSLSGKHTPPSPVNGCVLRRVHFLCVGEEERASSNGVDPAEPREAGPSPEPLNGRLDAAC</sequence>
<dbReference type="GO" id="GO:0044295">
    <property type="term" value="C:axonal growth cone"/>
    <property type="evidence" value="ECO:0007669"/>
    <property type="project" value="TreeGrafter"/>
</dbReference>
<name>A0A8S4BLR2_9TELE</name>
<evidence type="ECO:0000256" key="2">
    <source>
        <dbReference type="SAM" id="MobiDB-lite"/>
    </source>
</evidence>
<feature type="coiled-coil region" evidence="1">
    <location>
        <begin position="115"/>
        <end position="152"/>
    </location>
</feature>
<dbReference type="InterPro" id="IPR024849">
    <property type="entry name" value="Shootin-1"/>
</dbReference>
<dbReference type="GO" id="GO:0048812">
    <property type="term" value="P:neuron projection morphogenesis"/>
    <property type="evidence" value="ECO:0007669"/>
    <property type="project" value="TreeGrafter"/>
</dbReference>
<feature type="coiled-coil region" evidence="1">
    <location>
        <begin position="205"/>
        <end position="232"/>
    </location>
</feature>
<dbReference type="GO" id="GO:2001224">
    <property type="term" value="P:positive regulation of neuron migration"/>
    <property type="evidence" value="ECO:0007669"/>
    <property type="project" value="TreeGrafter"/>
</dbReference>
<feature type="compositionally biased region" description="Pro residues" evidence="2">
    <location>
        <begin position="319"/>
        <end position="331"/>
    </location>
</feature>
<evidence type="ECO:0000313" key="4">
    <source>
        <dbReference type="Proteomes" id="UP000677803"/>
    </source>
</evidence>
<proteinExistence type="predicted"/>